<evidence type="ECO:0000313" key="2">
    <source>
        <dbReference type="Proteomes" id="UP000040088"/>
    </source>
</evidence>
<dbReference type="InterPro" id="IPR009610">
    <property type="entry name" value="CbtA_toxin"/>
</dbReference>
<dbReference type="AlphaFoldDB" id="A0A0T9TM43"/>
<protein>
    <submittedName>
        <fullName evidence="1">Ypjf toxin protein</fullName>
    </submittedName>
</protein>
<dbReference type="Pfam" id="PF06755">
    <property type="entry name" value="CbtA_toxin"/>
    <property type="match status" value="1"/>
</dbReference>
<sequence length="127" mass="14211">MQTVSVTPKRAAPSCPSPIAIWQVLLTHLLQQHYGLTLEDTAFSHEGVIQEHLNAGISLADALNFIVEKYELVRIDRTGFSIREQSPFITPIDILRARQATGLMKRRGYKAITHITNGKNQRQGAHP</sequence>
<dbReference type="RefSeq" id="WP_042526022.1">
    <property type="nucleotide sequence ID" value="NZ_CP139919.1"/>
</dbReference>
<dbReference type="EMBL" id="CQEM01000004">
    <property type="protein sequence ID" value="CNK90828.1"/>
    <property type="molecule type" value="Genomic_DNA"/>
</dbReference>
<proteinExistence type="predicted"/>
<reference evidence="2" key="1">
    <citation type="submission" date="2015-03" db="EMBL/GenBank/DDBJ databases">
        <authorList>
            <consortium name="Pathogen Informatics"/>
        </authorList>
    </citation>
    <scope>NUCLEOTIDE SEQUENCE [LARGE SCALE GENOMIC DNA]</scope>
    <source>
        <strain evidence="2">IP27925</strain>
    </source>
</reference>
<accession>A0A0T9TM43</accession>
<evidence type="ECO:0000313" key="1">
    <source>
        <dbReference type="EMBL" id="CNK90828.1"/>
    </source>
</evidence>
<gene>
    <name evidence="1" type="primary">ykfI_2</name>
    <name evidence="1" type="ORF">ERS008460_01262</name>
</gene>
<organism evidence="1 2">
    <name type="scientific">Yersinia aleksiciae</name>
    <dbReference type="NCBI Taxonomy" id="263819"/>
    <lineage>
        <taxon>Bacteria</taxon>
        <taxon>Pseudomonadati</taxon>
        <taxon>Pseudomonadota</taxon>
        <taxon>Gammaproteobacteria</taxon>
        <taxon>Enterobacterales</taxon>
        <taxon>Yersiniaceae</taxon>
        <taxon>Yersinia</taxon>
    </lineage>
</organism>
<name>A0A0T9TM43_YERAE</name>
<dbReference type="Proteomes" id="UP000040088">
    <property type="component" value="Unassembled WGS sequence"/>
</dbReference>